<dbReference type="InterPro" id="IPR040976">
    <property type="entry name" value="Pkinase_fungal"/>
</dbReference>
<accession>A0AAW0CWG0</accession>
<dbReference type="Gene3D" id="1.10.510.10">
    <property type="entry name" value="Transferase(Phosphotransferase) domain 1"/>
    <property type="match status" value="1"/>
</dbReference>
<dbReference type="InterPro" id="IPR000719">
    <property type="entry name" value="Prot_kinase_dom"/>
</dbReference>
<feature type="domain" description="Protein kinase" evidence="1">
    <location>
        <begin position="231"/>
        <end position="511"/>
    </location>
</feature>
<organism evidence="2 3">
    <name type="scientific">Paramarasmius palmivorus</name>
    <dbReference type="NCBI Taxonomy" id="297713"/>
    <lineage>
        <taxon>Eukaryota</taxon>
        <taxon>Fungi</taxon>
        <taxon>Dikarya</taxon>
        <taxon>Basidiomycota</taxon>
        <taxon>Agaricomycotina</taxon>
        <taxon>Agaricomycetes</taxon>
        <taxon>Agaricomycetidae</taxon>
        <taxon>Agaricales</taxon>
        <taxon>Marasmiineae</taxon>
        <taxon>Marasmiaceae</taxon>
        <taxon>Paramarasmius</taxon>
    </lineage>
</organism>
<dbReference type="GO" id="GO:0005524">
    <property type="term" value="F:ATP binding"/>
    <property type="evidence" value="ECO:0007669"/>
    <property type="project" value="InterPro"/>
</dbReference>
<dbReference type="PANTHER" id="PTHR38248">
    <property type="entry name" value="FUNK1 6"/>
    <property type="match status" value="1"/>
</dbReference>
<dbReference type="AlphaFoldDB" id="A0AAW0CWG0"/>
<comment type="caution">
    <text evidence="2">The sequence shown here is derived from an EMBL/GenBank/DDBJ whole genome shotgun (WGS) entry which is preliminary data.</text>
</comment>
<sequence length="511" mass="57804">MEEVRTAVPQIEWELFKRACLPQVNQEHLDDLYSQLKVDGTLEDDTWRGFRSDSTEDEEHHYVPLIGCFNEVVAKSVALRNGGKPRIHALLSENPHASYKPDIVAEVAKTRYVGGLDEGPAGYECDVVLLGEFEKSIKDRIVDENVSKITENSAQVMFNDPTRRFFLGMTIECTTVRFWFFSRSHILVTHDLDLEANVKDIVYFIAALTNATEEELGFDSSVRRVWYGGGIHYQYRIGGKTYQTVCMVSGSKASLVLGRGTRVWEVMEVLSGSGEPIQLGNQLFILKDLWIPEDAPTEKEVLDSIYERVNQYHDLGLDRSRFYDYFVKIEACERICIRSMVDSNQLGLDSSMNFLREHMIPDDPQVFLLRRKKARSGSSSSSSGPVPPWEAPIGALPGQFMPPGTPRIELQTSGKRVHCRTLSERFGRALHDILDHRPILEAIIYIMTAIRYLYSAGYVHRDISTGNLLVARVNDCVVCKLIDFEYAQDFTASPPGVQRKAISSLWTGTLS</sequence>
<dbReference type="SUPFAM" id="SSF56112">
    <property type="entry name" value="Protein kinase-like (PK-like)"/>
    <property type="match status" value="1"/>
</dbReference>
<dbReference type="PROSITE" id="PS50011">
    <property type="entry name" value="PROTEIN_KINASE_DOM"/>
    <property type="match status" value="1"/>
</dbReference>
<proteinExistence type="predicted"/>
<dbReference type="Proteomes" id="UP001383192">
    <property type="component" value="Unassembled WGS sequence"/>
</dbReference>
<dbReference type="InterPro" id="IPR008266">
    <property type="entry name" value="Tyr_kinase_AS"/>
</dbReference>
<evidence type="ECO:0000259" key="1">
    <source>
        <dbReference type="PROSITE" id="PS50011"/>
    </source>
</evidence>
<gene>
    <name evidence="2" type="ORF">VNI00_008684</name>
</gene>
<protein>
    <recommendedName>
        <fullName evidence="1">Protein kinase domain-containing protein</fullName>
    </recommendedName>
</protein>
<reference evidence="2 3" key="1">
    <citation type="submission" date="2024-01" db="EMBL/GenBank/DDBJ databases">
        <title>A draft genome for a cacao thread blight-causing isolate of Paramarasmius palmivorus.</title>
        <authorList>
            <person name="Baruah I.K."/>
            <person name="Bukari Y."/>
            <person name="Amoako-Attah I."/>
            <person name="Meinhardt L.W."/>
            <person name="Bailey B.A."/>
            <person name="Cohen S.P."/>
        </authorList>
    </citation>
    <scope>NUCLEOTIDE SEQUENCE [LARGE SCALE GENOMIC DNA]</scope>
    <source>
        <strain evidence="2 3">GH-12</strain>
    </source>
</reference>
<dbReference type="EMBL" id="JAYKXP010000030">
    <property type="protein sequence ID" value="KAK7042947.1"/>
    <property type="molecule type" value="Genomic_DNA"/>
</dbReference>
<dbReference type="Pfam" id="PF17667">
    <property type="entry name" value="Pkinase_fungal"/>
    <property type="match status" value="1"/>
</dbReference>
<evidence type="ECO:0000313" key="2">
    <source>
        <dbReference type="EMBL" id="KAK7042947.1"/>
    </source>
</evidence>
<dbReference type="PANTHER" id="PTHR38248:SF2">
    <property type="entry name" value="FUNK1 11"/>
    <property type="match status" value="1"/>
</dbReference>
<dbReference type="InterPro" id="IPR011009">
    <property type="entry name" value="Kinase-like_dom_sf"/>
</dbReference>
<evidence type="ECO:0000313" key="3">
    <source>
        <dbReference type="Proteomes" id="UP001383192"/>
    </source>
</evidence>
<dbReference type="PROSITE" id="PS00109">
    <property type="entry name" value="PROTEIN_KINASE_TYR"/>
    <property type="match status" value="1"/>
</dbReference>
<keyword evidence="3" id="KW-1185">Reference proteome</keyword>
<dbReference type="GO" id="GO:0004672">
    <property type="term" value="F:protein kinase activity"/>
    <property type="evidence" value="ECO:0007669"/>
    <property type="project" value="InterPro"/>
</dbReference>
<name>A0AAW0CWG0_9AGAR</name>